<dbReference type="InterPro" id="IPR012337">
    <property type="entry name" value="RNaseH-like_sf"/>
</dbReference>
<keyword evidence="2" id="KW-1185">Reference proteome</keyword>
<dbReference type="OrthoDB" id="446462at2759"/>
<dbReference type="Gene3D" id="3.30.420.10">
    <property type="entry name" value="Ribonuclease H-like superfamily/Ribonuclease H"/>
    <property type="match status" value="1"/>
</dbReference>
<dbReference type="InterPro" id="IPR036397">
    <property type="entry name" value="RNaseH_sf"/>
</dbReference>
<name>A0A5C7IAB4_9ROSI</name>
<sequence>MEKPRVRQFLMVDRTNVTTEMIPDEHGGIIDDDEGRLNLFMKRFLEKGDMLVGFGTEWTYSLPVFISTKIFKSCKNNTGLEVRNSLDLSELAAQVLHQPLLKLHGVRELANKVLSKNLQPRQWSNIVGDSWYEPSEDCTRGQIECATVDAYATYKIANKLLNGREN</sequence>
<reference evidence="2" key="1">
    <citation type="journal article" date="2019" name="Gigascience">
        <title>De novo genome assembly of the endangered Acer yangbiense, a plant species with extremely small populations endemic to Yunnan Province, China.</title>
        <authorList>
            <person name="Yang J."/>
            <person name="Wariss H.M."/>
            <person name="Tao L."/>
            <person name="Zhang R."/>
            <person name="Yun Q."/>
            <person name="Hollingsworth P."/>
            <person name="Dao Z."/>
            <person name="Luo G."/>
            <person name="Guo H."/>
            <person name="Ma Y."/>
            <person name="Sun W."/>
        </authorList>
    </citation>
    <scope>NUCLEOTIDE SEQUENCE [LARGE SCALE GENOMIC DNA]</scope>
    <source>
        <strain evidence="2">cv. Malutang</strain>
    </source>
</reference>
<dbReference type="SUPFAM" id="SSF53098">
    <property type="entry name" value="Ribonuclease H-like"/>
    <property type="match status" value="1"/>
</dbReference>
<comment type="caution">
    <text evidence="1">The sequence shown here is derived from an EMBL/GenBank/DDBJ whole genome shotgun (WGS) entry which is preliminary data.</text>
</comment>
<gene>
    <name evidence="1" type="ORF">EZV62_007392</name>
</gene>
<protein>
    <recommendedName>
        <fullName evidence="3">3'-5' exonuclease domain-containing protein</fullName>
    </recommendedName>
</protein>
<dbReference type="Proteomes" id="UP000323000">
    <property type="component" value="Chromosome 3"/>
</dbReference>
<proteinExistence type="predicted"/>
<evidence type="ECO:0008006" key="3">
    <source>
        <dbReference type="Google" id="ProtNLM"/>
    </source>
</evidence>
<evidence type="ECO:0000313" key="1">
    <source>
        <dbReference type="EMBL" id="TXG66117.1"/>
    </source>
</evidence>
<dbReference type="EMBL" id="VAHF01000003">
    <property type="protein sequence ID" value="TXG66117.1"/>
    <property type="molecule type" value="Genomic_DNA"/>
</dbReference>
<accession>A0A5C7IAB4</accession>
<organism evidence="1 2">
    <name type="scientific">Acer yangbiense</name>
    <dbReference type="NCBI Taxonomy" id="1000413"/>
    <lineage>
        <taxon>Eukaryota</taxon>
        <taxon>Viridiplantae</taxon>
        <taxon>Streptophyta</taxon>
        <taxon>Embryophyta</taxon>
        <taxon>Tracheophyta</taxon>
        <taxon>Spermatophyta</taxon>
        <taxon>Magnoliopsida</taxon>
        <taxon>eudicotyledons</taxon>
        <taxon>Gunneridae</taxon>
        <taxon>Pentapetalae</taxon>
        <taxon>rosids</taxon>
        <taxon>malvids</taxon>
        <taxon>Sapindales</taxon>
        <taxon>Sapindaceae</taxon>
        <taxon>Hippocastanoideae</taxon>
        <taxon>Acereae</taxon>
        <taxon>Acer</taxon>
    </lineage>
</organism>
<dbReference type="AlphaFoldDB" id="A0A5C7IAB4"/>
<dbReference type="GO" id="GO:0003676">
    <property type="term" value="F:nucleic acid binding"/>
    <property type="evidence" value="ECO:0007669"/>
    <property type="project" value="InterPro"/>
</dbReference>
<evidence type="ECO:0000313" key="2">
    <source>
        <dbReference type="Proteomes" id="UP000323000"/>
    </source>
</evidence>